<dbReference type="OrthoDB" id="5232040at2759"/>
<evidence type="ECO:0000313" key="2">
    <source>
        <dbReference type="EMBL" id="AEO60451.1"/>
    </source>
</evidence>
<feature type="chain" id="PRO_5003435674" evidence="1">
    <location>
        <begin position="21"/>
        <end position="157"/>
    </location>
</feature>
<dbReference type="Proteomes" id="UP000007322">
    <property type="component" value="Chromosome 5"/>
</dbReference>
<sequence length="157" mass="17453">MQFSTKLVLFLTAAAAGVFAGPAVDPGAVTSSQTVQDGDILYVGLDEVSSRSAELPATLVCRADTPFFLHTVCPRAPFQRRREAVHWRLFAPPRRLHPGPVPVPWQQRLLVLQRWPHAVPARPRLGRVLDRVRMGDGGGKKKNAEGHHHTWHLLFCC</sequence>
<evidence type="ECO:0000313" key="3">
    <source>
        <dbReference type="Proteomes" id="UP000007322"/>
    </source>
</evidence>
<dbReference type="VEuPathDB" id="FungiDB:MYCTH_2309660"/>
<dbReference type="GeneID" id="11511456"/>
<reference evidence="2 3" key="1">
    <citation type="journal article" date="2011" name="Nat. Biotechnol.">
        <title>Comparative genomic analysis of the thermophilic biomass-degrading fungi Myceliophthora thermophila and Thielavia terrestris.</title>
        <authorList>
            <person name="Berka R.M."/>
            <person name="Grigoriev I.V."/>
            <person name="Otillar R."/>
            <person name="Salamov A."/>
            <person name="Grimwood J."/>
            <person name="Reid I."/>
            <person name="Ishmael N."/>
            <person name="John T."/>
            <person name="Darmond C."/>
            <person name="Moisan M.-C."/>
            <person name="Henrissat B."/>
            <person name="Coutinho P.M."/>
            <person name="Lombard V."/>
            <person name="Natvig D.O."/>
            <person name="Lindquist E."/>
            <person name="Schmutz J."/>
            <person name="Lucas S."/>
            <person name="Harris P."/>
            <person name="Powlowski J."/>
            <person name="Bellemare A."/>
            <person name="Taylor D."/>
            <person name="Butler G."/>
            <person name="de Vries R.P."/>
            <person name="Allijn I.E."/>
            <person name="van den Brink J."/>
            <person name="Ushinsky S."/>
            <person name="Storms R."/>
            <person name="Powell A.J."/>
            <person name="Paulsen I.T."/>
            <person name="Elbourne L.D.H."/>
            <person name="Baker S.E."/>
            <person name="Magnuson J."/>
            <person name="LaBoissiere S."/>
            <person name="Clutterbuck A.J."/>
            <person name="Martinez D."/>
            <person name="Wogulis M."/>
            <person name="de Leon A.L."/>
            <person name="Rey M.W."/>
            <person name="Tsang A."/>
        </authorList>
    </citation>
    <scope>NUCLEOTIDE SEQUENCE [LARGE SCALE GENOMIC DNA]</scope>
    <source>
        <strain evidence="3">ATCC 42464 / BCRC 31852 / DSM 1799</strain>
    </source>
</reference>
<gene>
    <name evidence="2" type="ORF">MYCTH_2309660</name>
</gene>
<feature type="signal peptide" evidence="1">
    <location>
        <begin position="1"/>
        <end position="20"/>
    </location>
</feature>
<dbReference type="AlphaFoldDB" id="G2QJ85"/>
<accession>G2QJ85</accession>
<dbReference type="KEGG" id="mtm:MYCTH_2309660"/>
<protein>
    <submittedName>
        <fullName evidence="2">Uncharacterized protein</fullName>
    </submittedName>
</protein>
<organism evidence="2 3">
    <name type="scientific">Thermothelomyces thermophilus (strain ATCC 42464 / BCRC 31852 / DSM 1799)</name>
    <name type="common">Sporotrichum thermophile</name>
    <dbReference type="NCBI Taxonomy" id="573729"/>
    <lineage>
        <taxon>Eukaryota</taxon>
        <taxon>Fungi</taxon>
        <taxon>Dikarya</taxon>
        <taxon>Ascomycota</taxon>
        <taxon>Pezizomycotina</taxon>
        <taxon>Sordariomycetes</taxon>
        <taxon>Sordariomycetidae</taxon>
        <taxon>Sordariales</taxon>
        <taxon>Chaetomiaceae</taxon>
        <taxon>Thermothelomyces</taxon>
    </lineage>
</organism>
<proteinExistence type="predicted"/>
<keyword evidence="1" id="KW-0732">Signal</keyword>
<keyword evidence="3" id="KW-1185">Reference proteome</keyword>
<dbReference type="HOGENOM" id="CLU_1679172_0_0_1"/>
<dbReference type="RefSeq" id="XP_003665696.1">
    <property type="nucleotide sequence ID" value="XM_003665648.1"/>
</dbReference>
<dbReference type="InParanoid" id="G2QJ85"/>
<evidence type="ECO:0000256" key="1">
    <source>
        <dbReference type="SAM" id="SignalP"/>
    </source>
</evidence>
<name>G2QJ85_THET4</name>
<dbReference type="EMBL" id="CP003006">
    <property type="protein sequence ID" value="AEO60451.1"/>
    <property type="molecule type" value="Genomic_DNA"/>
</dbReference>